<feature type="region of interest" description="Disordered" evidence="1">
    <location>
        <begin position="631"/>
        <end position="651"/>
    </location>
</feature>
<feature type="region of interest" description="Disordered" evidence="1">
    <location>
        <begin position="215"/>
        <end position="258"/>
    </location>
</feature>
<feature type="region of interest" description="Disordered" evidence="1">
    <location>
        <begin position="434"/>
        <end position="465"/>
    </location>
</feature>
<feature type="compositionally biased region" description="Polar residues" evidence="1">
    <location>
        <begin position="243"/>
        <end position="254"/>
    </location>
</feature>
<name>A0ABR2JZN0_9EUKA</name>
<feature type="region of interest" description="Disordered" evidence="1">
    <location>
        <begin position="292"/>
        <end position="363"/>
    </location>
</feature>
<keyword evidence="3" id="KW-1185">Reference proteome</keyword>
<reference evidence="2 3" key="1">
    <citation type="submission" date="2024-04" db="EMBL/GenBank/DDBJ databases">
        <title>Tritrichomonas musculus Genome.</title>
        <authorList>
            <person name="Alves-Ferreira E."/>
            <person name="Grigg M."/>
            <person name="Lorenzi H."/>
            <person name="Galac M."/>
        </authorList>
    </citation>
    <scope>NUCLEOTIDE SEQUENCE [LARGE SCALE GENOMIC DNA]</scope>
    <source>
        <strain evidence="2 3">EAF2021</strain>
    </source>
</reference>
<accession>A0ABR2JZN0</accession>
<feature type="compositionally biased region" description="Polar residues" evidence="1">
    <location>
        <begin position="292"/>
        <end position="303"/>
    </location>
</feature>
<feature type="compositionally biased region" description="Polar residues" evidence="1">
    <location>
        <begin position="440"/>
        <end position="457"/>
    </location>
</feature>
<feature type="compositionally biased region" description="Basic and acidic residues" evidence="1">
    <location>
        <begin position="631"/>
        <end position="640"/>
    </location>
</feature>
<feature type="compositionally biased region" description="Basic and acidic residues" evidence="1">
    <location>
        <begin position="328"/>
        <end position="340"/>
    </location>
</feature>
<proteinExistence type="predicted"/>
<comment type="caution">
    <text evidence="2">The sequence shown here is derived from an EMBL/GenBank/DDBJ whole genome shotgun (WGS) entry which is preliminary data.</text>
</comment>
<gene>
    <name evidence="2" type="ORF">M9Y10_043428</name>
</gene>
<feature type="compositionally biased region" description="Low complexity" evidence="1">
    <location>
        <begin position="230"/>
        <end position="242"/>
    </location>
</feature>
<dbReference type="Proteomes" id="UP001470230">
    <property type="component" value="Unassembled WGS sequence"/>
</dbReference>
<sequence length="1116" mass="130724">MEPILQIIKYLFKKKNIDNNDDSITSFFSNGQSFPDFIALIFDIEVIPGVKKNPTSLFQRKINNTSSLQFLFQKNPKIKMINPGCENEKDQKDLLRLILTMQCYTSTASVILDKSNTIVEKFGIQILKKDDLITLKFLSLLLNILTEGIFPLSENLPDIIDNCIKYNINCPIFINEDSLKAQNSFIFLIQIQIIFEVFSEKIEQILNQEKNTTPVPKFEISDQNKSTNDQSNSVSQVEQQSQINFDDQNNQSSGKTRKRSLAFQDKINSFNNTESKTENSQKDKSFQNSININLQKDNPNRNINFKSDDNKNQSNDNKIRRSSSSFQDKIDAINNKEAKSETCNNKNTHKTEQNDQNQKNSDKKIKISVDKLALFGNSTPNTGNLDIEKSTNSPKIDFNSILENKKNDQNQSDSNQINLPSFKLRDSLNILDSQEKNKSESFSANEKSVNSDSQSDTQNHEKRDKLRRISTLLQDELKLFDNLEDTQNDRENHQFDECNLIREYSTNFEQKISIYNNENNLNIPPPMDDQSPNIEKFAQTKRLPQSYKNNLELNRNIENTQGQEKEVPNFDIIQKLINDSKGKPQKEEDFFVRPVLNQRSKEISRLWNPPNPKIFYLNGVLCDKSKVEEKDIPTEKETEKAPTTTNPTSKRSSLKVYNNVTQIFKYDEENYHWYFCDLNFEQLFNKTNNKEMVTPLILFVDSNEDAVIQINQCLKKNKFNFESEESISVFAFQKKPTNVMLNSINNEEAELEEPYFMFVHVPKSKRDSPQITNILFQIYTFLFMISDLNIVIFEKKHKTEQIYFIKGIIEIGKMYSESKESLFKKEPDVLFLAFTEKDKTIKLKKKIEPHIIKFQLNCLNNYIDFVNFFETYVMNHCTRFCELKKLVYMADSYFSQINGLYLLLRSKDNIYTELYDVLMNMFGLVEGNTFDSRLANLENESKAFYPNSDDRFACYIDMILTNLKLDNCQDIHINIVNRLKKESQNHLSYLKKKINEKKLLTEIQMNIIERSHINFLQNQFFNIIRDVSNNNFIENYYEKNSYILDEQIKEDRIEIKKCFNRFLTNWSKKETVIEKKYEELAMKGTNYVMREVQKTREIEVIVAEDGDIDTLIDPDF</sequence>
<protein>
    <submittedName>
        <fullName evidence="2">Uncharacterized protein</fullName>
    </submittedName>
</protein>
<dbReference type="EMBL" id="JAPFFF010000008">
    <property type="protein sequence ID" value="KAK8884320.1"/>
    <property type="molecule type" value="Genomic_DNA"/>
</dbReference>
<evidence type="ECO:0000313" key="3">
    <source>
        <dbReference type="Proteomes" id="UP001470230"/>
    </source>
</evidence>
<evidence type="ECO:0000256" key="1">
    <source>
        <dbReference type="SAM" id="MobiDB-lite"/>
    </source>
</evidence>
<evidence type="ECO:0000313" key="2">
    <source>
        <dbReference type="EMBL" id="KAK8884320.1"/>
    </source>
</evidence>
<organism evidence="2 3">
    <name type="scientific">Tritrichomonas musculus</name>
    <dbReference type="NCBI Taxonomy" id="1915356"/>
    <lineage>
        <taxon>Eukaryota</taxon>
        <taxon>Metamonada</taxon>
        <taxon>Parabasalia</taxon>
        <taxon>Tritrichomonadida</taxon>
        <taxon>Tritrichomonadidae</taxon>
        <taxon>Tritrichomonas</taxon>
    </lineage>
</organism>